<dbReference type="AlphaFoldDB" id="D5EQB5"/>
<evidence type="ECO:0000313" key="2">
    <source>
        <dbReference type="EMBL" id="ADE53883.1"/>
    </source>
</evidence>
<protein>
    <submittedName>
        <fullName evidence="2">Uncharacterized protein</fullName>
    </submittedName>
</protein>
<feature type="transmembrane region" description="Helical" evidence="1">
    <location>
        <begin position="20"/>
        <end position="38"/>
    </location>
</feature>
<organism evidence="2 3">
    <name type="scientific">Coraliomargarita akajimensis (strain DSM 45221 / IAM 15411 / JCM 23193 / KCTC 12865 / 04OKA010-24)</name>
    <dbReference type="NCBI Taxonomy" id="583355"/>
    <lineage>
        <taxon>Bacteria</taxon>
        <taxon>Pseudomonadati</taxon>
        <taxon>Verrucomicrobiota</taxon>
        <taxon>Opitutia</taxon>
        <taxon>Puniceicoccales</taxon>
        <taxon>Coraliomargaritaceae</taxon>
        <taxon>Coraliomargarita</taxon>
    </lineage>
</organism>
<evidence type="ECO:0000256" key="1">
    <source>
        <dbReference type="SAM" id="Phobius"/>
    </source>
</evidence>
<keyword evidence="3" id="KW-1185">Reference proteome</keyword>
<proteinExistence type="predicted"/>
<accession>D5EQB5</accession>
<dbReference type="Proteomes" id="UP000000925">
    <property type="component" value="Chromosome"/>
</dbReference>
<gene>
    <name evidence="2" type="ordered locus">Caka_0860</name>
</gene>
<evidence type="ECO:0000313" key="3">
    <source>
        <dbReference type="Proteomes" id="UP000000925"/>
    </source>
</evidence>
<keyword evidence="1" id="KW-0472">Membrane</keyword>
<keyword evidence="1" id="KW-0812">Transmembrane</keyword>
<sequence>MTEQFYTILSQLGFESSFEGASSLVLVLVTVSWICVMLRRRTT</sequence>
<keyword evidence="1" id="KW-1133">Transmembrane helix</keyword>
<name>D5EQB5_CORAD</name>
<dbReference type="KEGG" id="caa:Caka_0860"/>
<dbReference type="EMBL" id="CP001998">
    <property type="protein sequence ID" value="ADE53883.1"/>
    <property type="molecule type" value="Genomic_DNA"/>
</dbReference>
<reference evidence="2 3" key="1">
    <citation type="journal article" date="2010" name="Stand. Genomic Sci.">
        <title>Complete genome sequence of Coraliomargarita akajimensis type strain (04OKA010-24).</title>
        <authorList>
            <person name="Mavromatis K."/>
            <person name="Abt B."/>
            <person name="Brambilla E."/>
            <person name="Lapidus A."/>
            <person name="Copeland A."/>
            <person name="Deshpande S."/>
            <person name="Nolan M."/>
            <person name="Lucas S."/>
            <person name="Tice H."/>
            <person name="Cheng J.F."/>
            <person name="Han C."/>
            <person name="Detter J.C."/>
            <person name="Woyke T."/>
            <person name="Goodwin L."/>
            <person name="Pitluck S."/>
            <person name="Held B."/>
            <person name="Brettin T."/>
            <person name="Tapia R."/>
            <person name="Ivanova N."/>
            <person name="Mikhailova N."/>
            <person name="Pati A."/>
            <person name="Liolios K."/>
            <person name="Chen A."/>
            <person name="Palaniappan K."/>
            <person name="Land M."/>
            <person name="Hauser L."/>
            <person name="Chang Y.J."/>
            <person name="Jeffries C.D."/>
            <person name="Rohde M."/>
            <person name="Goker M."/>
            <person name="Bristow J."/>
            <person name="Eisen J.A."/>
            <person name="Markowitz V."/>
            <person name="Hugenholtz P."/>
            <person name="Klenk H.P."/>
            <person name="Kyrpides N.C."/>
        </authorList>
    </citation>
    <scope>NUCLEOTIDE SEQUENCE [LARGE SCALE GENOMIC DNA]</scope>
    <source>
        <strain evidence="3">DSM 45221 / IAM 15411 / JCM 23193 / KCTC 12865</strain>
    </source>
</reference>
<dbReference type="HOGENOM" id="CLU_3232293_0_0_0"/>